<gene>
    <name evidence="4" type="ORF">NC653_034213</name>
</gene>
<dbReference type="InterPro" id="IPR029066">
    <property type="entry name" value="PLP-binding_barrel"/>
</dbReference>
<organism evidence="4 5">
    <name type="scientific">Populus alba x Populus x berolinensis</name>
    <dbReference type="NCBI Taxonomy" id="444605"/>
    <lineage>
        <taxon>Eukaryota</taxon>
        <taxon>Viridiplantae</taxon>
        <taxon>Streptophyta</taxon>
        <taxon>Embryophyta</taxon>
        <taxon>Tracheophyta</taxon>
        <taxon>Spermatophyta</taxon>
        <taxon>Magnoliopsida</taxon>
        <taxon>eudicotyledons</taxon>
        <taxon>Gunneridae</taxon>
        <taxon>Pentapetalae</taxon>
        <taxon>rosids</taxon>
        <taxon>fabids</taxon>
        <taxon>Malpighiales</taxon>
        <taxon>Salicaceae</taxon>
        <taxon>Saliceae</taxon>
        <taxon>Populus</taxon>
    </lineage>
</organism>
<evidence type="ECO:0000313" key="4">
    <source>
        <dbReference type="EMBL" id="KAJ6969605.1"/>
    </source>
</evidence>
<evidence type="ECO:0000259" key="3">
    <source>
        <dbReference type="Pfam" id="PF17919"/>
    </source>
</evidence>
<dbReference type="AlphaFoldDB" id="A0AAD6PWU7"/>
<dbReference type="SUPFAM" id="SSF56672">
    <property type="entry name" value="DNA/RNA polymerases"/>
    <property type="match status" value="1"/>
</dbReference>
<evidence type="ECO:0000313" key="5">
    <source>
        <dbReference type="Proteomes" id="UP001164929"/>
    </source>
</evidence>
<proteinExistence type="predicted"/>
<evidence type="ECO:0000256" key="1">
    <source>
        <dbReference type="SAM" id="Coils"/>
    </source>
</evidence>
<dbReference type="InterPro" id="IPR041577">
    <property type="entry name" value="RT_RNaseH_2"/>
</dbReference>
<dbReference type="InterPro" id="IPR051320">
    <property type="entry name" value="Viral_Replic_Matur_Polypro"/>
</dbReference>
<dbReference type="InterPro" id="IPR043502">
    <property type="entry name" value="DNA/RNA_pol_sf"/>
</dbReference>
<dbReference type="Gene3D" id="3.20.20.10">
    <property type="entry name" value="Alanine racemase"/>
    <property type="match status" value="1"/>
</dbReference>
<dbReference type="PANTHER" id="PTHR33064">
    <property type="entry name" value="POL PROTEIN"/>
    <property type="match status" value="1"/>
</dbReference>
<keyword evidence="1" id="KW-0175">Coiled coil</keyword>
<sequence>MSLPSLRVKIIPSSCEFTGSPVIIVNFDVSLFFGSVKQVFSWFRSILLGLNESVIRVVAITKARPVSLIRQVTDMGSRCLGKNYAQEVKEKAPQVAQIRQPLQAKLKKDTVWQWSTEDTNYVDKLKKAIKHLPPVHHPGPEEPLIIETDASDKYWGGILKSQPVEGPELICGYASGTFKPAEQNYHSNEKELLALINTIKRFQTLSLSRVIKDMSRSDIVEEINDLDIKIAKTQKRIQEKQLKLERLTEKRGPKAGVYREWSTVQPLVSGKPYAYQGYKNYELARKAFYDYCVKHNTPLQSVPQMITPVDIIQPKVSKVPTFADKAKMPASPVVNRAFARFNKIKAINPDDHEFIPLETFDHYYALAESTCSDEQNHFFISETKGFRLFNVTIGASPKFVQTLFYCGLLNAAYPSPNLKEISLLPPKILVAVKHYRQKVLQDPERRVYLSFKSSFLDWEETEDETDSLRNYPAYHYIKMGLLRKQIDVRPCTETKNPTPNLHQALPELRAQTLGHVLKKIRTSLFTDSKVRINHQSDHVLLATDSLQSISPEDCQRIERFEKQFYCNDLAISVATKRKFCSYASEDHKCDFCPEDDKMETCSSNSGEHSEDSCQPGKLRVAEEM</sequence>
<dbReference type="EMBL" id="JAQIZT010000015">
    <property type="protein sequence ID" value="KAJ6969605.1"/>
    <property type="molecule type" value="Genomic_DNA"/>
</dbReference>
<comment type="caution">
    <text evidence="4">The sequence shown here is derived from an EMBL/GenBank/DDBJ whole genome shotgun (WGS) entry which is preliminary data.</text>
</comment>
<accession>A0AAD6PWU7</accession>
<protein>
    <recommendedName>
        <fullName evidence="3">Reverse transcriptase/retrotransposon-derived protein RNase H-like domain-containing protein</fullName>
    </recommendedName>
</protein>
<dbReference type="Proteomes" id="UP001164929">
    <property type="component" value="Chromosome 15"/>
</dbReference>
<evidence type="ECO:0000256" key="2">
    <source>
        <dbReference type="SAM" id="MobiDB-lite"/>
    </source>
</evidence>
<keyword evidence="5" id="KW-1185">Reference proteome</keyword>
<feature type="region of interest" description="Disordered" evidence="2">
    <location>
        <begin position="600"/>
        <end position="624"/>
    </location>
</feature>
<feature type="coiled-coil region" evidence="1">
    <location>
        <begin position="223"/>
        <end position="250"/>
    </location>
</feature>
<reference evidence="4" key="1">
    <citation type="journal article" date="2023" name="Mol. Ecol. Resour.">
        <title>Chromosome-level genome assembly of a triploid poplar Populus alba 'Berolinensis'.</title>
        <authorList>
            <person name="Chen S."/>
            <person name="Yu Y."/>
            <person name="Wang X."/>
            <person name="Wang S."/>
            <person name="Zhang T."/>
            <person name="Zhou Y."/>
            <person name="He R."/>
            <person name="Meng N."/>
            <person name="Wang Y."/>
            <person name="Liu W."/>
            <person name="Liu Z."/>
            <person name="Liu J."/>
            <person name="Guo Q."/>
            <person name="Huang H."/>
            <person name="Sederoff R.R."/>
            <person name="Wang G."/>
            <person name="Qu G."/>
            <person name="Chen S."/>
        </authorList>
    </citation>
    <scope>NUCLEOTIDE SEQUENCE</scope>
    <source>
        <strain evidence="4">SC-2020</strain>
    </source>
</reference>
<dbReference type="SUPFAM" id="SSF51419">
    <property type="entry name" value="PLP-binding barrel"/>
    <property type="match status" value="1"/>
</dbReference>
<name>A0AAD6PWU7_9ROSI</name>
<dbReference type="Pfam" id="PF17919">
    <property type="entry name" value="RT_RNaseH_2"/>
    <property type="match status" value="1"/>
</dbReference>
<feature type="domain" description="Reverse transcriptase/retrotransposon-derived protein RNase H-like" evidence="3">
    <location>
        <begin position="114"/>
        <end position="207"/>
    </location>
</feature>
<dbReference type="PANTHER" id="PTHR33064:SF37">
    <property type="entry name" value="RIBONUCLEASE H"/>
    <property type="match status" value="1"/>
</dbReference>